<keyword evidence="3" id="KW-0378">Hydrolase</keyword>
<dbReference type="Gene3D" id="3.90.230.10">
    <property type="entry name" value="Creatinase/methionine aminopeptidase superfamily"/>
    <property type="match status" value="1"/>
</dbReference>
<dbReference type="CDD" id="cd01066">
    <property type="entry name" value="APP_MetAP"/>
    <property type="match status" value="1"/>
</dbReference>
<dbReference type="SUPFAM" id="SSF53092">
    <property type="entry name" value="Creatinase/prolidase N-terminal domain"/>
    <property type="match status" value="1"/>
</dbReference>
<name>A0A517ZW95_9PLAN</name>
<feature type="domain" description="Creatinase N-terminal" evidence="2">
    <location>
        <begin position="18"/>
        <end position="150"/>
    </location>
</feature>
<dbReference type="GO" id="GO:0016787">
    <property type="term" value="F:hydrolase activity"/>
    <property type="evidence" value="ECO:0007669"/>
    <property type="project" value="UniProtKB-KW"/>
</dbReference>
<gene>
    <name evidence="3" type="ORF">Mal52_52560</name>
</gene>
<dbReference type="EC" id="3.4.-.-" evidence="3"/>
<dbReference type="InterPro" id="IPR029149">
    <property type="entry name" value="Creatin/AminoP/Spt16_N"/>
</dbReference>
<dbReference type="InterPro" id="IPR050659">
    <property type="entry name" value="Peptidase_M24B"/>
</dbReference>
<keyword evidence="4" id="KW-1185">Reference proteome</keyword>
<evidence type="ECO:0000259" key="1">
    <source>
        <dbReference type="Pfam" id="PF00557"/>
    </source>
</evidence>
<feature type="domain" description="Peptidase M24" evidence="1">
    <location>
        <begin position="160"/>
        <end position="360"/>
    </location>
</feature>
<sequence>MSHLYEPLTLDLDYCRQRQQRLLAVMERLDIQRAVLFQPEHVQYFTGFRPGGLLNAAVSLDADGHCLLVAPNNAPEHAAVDEVVTFEAQWHCTLRQDQREAIAAILRTAWSGRSAASRVGVEFANTGRHLDPLFADIAIVDLEPELWDLRRAKDPDELAMIRRAVACTEAMYARAREVIEPGVTEIEVYNQLHAAAVEVAGEPLTGFGNDFQCNSPGGPPRNRAAEAGELFVLDLGPGYRGYYADNCRSMRVGATINDEQQHAWQAIVDVLQMVEETVRPGLSAQKLFHRAQEMLDEYRTGAFFHHLGHGIGLFPHEGPHLNPHWEDTFAVGDVFTAEPGLYGPELRAGIRLEENYVVTETGVERLTGYPLEL</sequence>
<evidence type="ECO:0000313" key="3">
    <source>
        <dbReference type="EMBL" id="QDU46734.1"/>
    </source>
</evidence>
<dbReference type="AlphaFoldDB" id="A0A517ZW95"/>
<dbReference type="Proteomes" id="UP000319383">
    <property type="component" value="Chromosome"/>
</dbReference>
<accession>A0A517ZW95</accession>
<dbReference type="PANTHER" id="PTHR46112:SF2">
    <property type="entry name" value="XAA-PRO AMINOPEPTIDASE P-RELATED"/>
    <property type="match status" value="1"/>
</dbReference>
<reference evidence="3 4" key="1">
    <citation type="submission" date="2019-02" db="EMBL/GenBank/DDBJ databases">
        <title>Deep-cultivation of Planctomycetes and their phenomic and genomic characterization uncovers novel biology.</title>
        <authorList>
            <person name="Wiegand S."/>
            <person name="Jogler M."/>
            <person name="Boedeker C."/>
            <person name="Pinto D."/>
            <person name="Vollmers J."/>
            <person name="Rivas-Marin E."/>
            <person name="Kohn T."/>
            <person name="Peeters S.H."/>
            <person name="Heuer A."/>
            <person name="Rast P."/>
            <person name="Oberbeckmann S."/>
            <person name="Bunk B."/>
            <person name="Jeske O."/>
            <person name="Meyerdierks A."/>
            <person name="Storesund J.E."/>
            <person name="Kallscheuer N."/>
            <person name="Luecker S."/>
            <person name="Lage O.M."/>
            <person name="Pohl T."/>
            <person name="Merkel B.J."/>
            <person name="Hornburger P."/>
            <person name="Mueller R.-W."/>
            <person name="Bruemmer F."/>
            <person name="Labrenz M."/>
            <person name="Spormann A.M."/>
            <person name="Op den Camp H."/>
            <person name="Overmann J."/>
            <person name="Amann R."/>
            <person name="Jetten M.S.M."/>
            <person name="Mascher T."/>
            <person name="Medema M.H."/>
            <person name="Devos D.P."/>
            <person name="Kaster A.-K."/>
            <person name="Ovreas L."/>
            <person name="Rohde M."/>
            <person name="Galperin M.Y."/>
            <person name="Jogler C."/>
        </authorList>
    </citation>
    <scope>NUCLEOTIDE SEQUENCE [LARGE SCALE GENOMIC DNA]</scope>
    <source>
        <strain evidence="3 4">Mal52</strain>
    </source>
</reference>
<dbReference type="InterPro" id="IPR036005">
    <property type="entry name" value="Creatinase/aminopeptidase-like"/>
</dbReference>
<dbReference type="PANTHER" id="PTHR46112">
    <property type="entry name" value="AMINOPEPTIDASE"/>
    <property type="match status" value="1"/>
</dbReference>
<dbReference type="Pfam" id="PF01321">
    <property type="entry name" value="Creatinase_N"/>
    <property type="match status" value="1"/>
</dbReference>
<dbReference type="InterPro" id="IPR000994">
    <property type="entry name" value="Pept_M24"/>
</dbReference>
<dbReference type="Pfam" id="PF00557">
    <property type="entry name" value="Peptidase_M24"/>
    <property type="match status" value="1"/>
</dbReference>
<dbReference type="RefSeq" id="WP_145379221.1">
    <property type="nucleotide sequence ID" value="NZ_CP036276.1"/>
</dbReference>
<organism evidence="3 4">
    <name type="scientific">Symmachiella dynata</name>
    <dbReference type="NCBI Taxonomy" id="2527995"/>
    <lineage>
        <taxon>Bacteria</taxon>
        <taxon>Pseudomonadati</taxon>
        <taxon>Planctomycetota</taxon>
        <taxon>Planctomycetia</taxon>
        <taxon>Planctomycetales</taxon>
        <taxon>Planctomycetaceae</taxon>
        <taxon>Symmachiella</taxon>
    </lineage>
</organism>
<dbReference type="EMBL" id="CP036276">
    <property type="protein sequence ID" value="QDU46734.1"/>
    <property type="molecule type" value="Genomic_DNA"/>
</dbReference>
<proteinExistence type="predicted"/>
<dbReference type="Gene3D" id="3.40.350.10">
    <property type="entry name" value="Creatinase/prolidase N-terminal domain"/>
    <property type="match status" value="1"/>
</dbReference>
<dbReference type="InterPro" id="IPR000587">
    <property type="entry name" value="Creatinase_N"/>
</dbReference>
<dbReference type="KEGG" id="sdyn:Mal52_52560"/>
<protein>
    <submittedName>
        <fullName evidence="3">Putative peptidase</fullName>
        <ecNumber evidence="3">3.4.-.-</ecNumber>
    </submittedName>
</protein>
<dbReference type="SUPFAM" id="SSF55920">
    <property type="entry name" value="Creatinase/aminopeptidase"/>
    <property type="match status" value="1"/>
</dbReference>
<evidence type="ECO:0000259" key="2">
    <source>
        <dbReference type="Pfam" id="PF01321"/>
    </source>
</evidence>
<evidence type="ECO:0000313" key="4">
    <source>
        <dbReference type="Proteomes" id="UP000319383"/>
    </source>
</evidence>